<keyword evidence="2" id="KW-1185">Reference proteome</keyword>
<evidence type="ECO:0000313" key="1">
    <source>
        <dbReference type="EMBL" id="MBB4617255.1"/>
    </source>
</evidence>
<name>A0A7W7EZC2_9SPHN</name>
<dbReference type="AlphaFoldDB" id="A0A7W7EZC2"/>
<dbReference type="EMBL" id="JACHNY010000002">
    <property type="protein sequence ID" value="MBB4617255.1"/>
    <property type="molecule type" value="Genomic_DNA"/>
</dbReference>
<dbReference type="RefSeq" id="WP_246360224.1">
    <property type="nucleotide sequence ID" value="NZ_JACHNY010000002.1"/>
</dbReference>
<gene>
    <name evidence="1" type="ORF">GGQ96_001375</name>
</gene>
<proteinExistence type="predicted"/>
<comment type="caution">
    <text evidence="1">The sequence shown here is derived from an EMBL/GenBank/DDBJ whole genome shotgun (WGS) entry which is preliminary data.</text>
</comment>
<organism evidence="1 2">
    <name type="scientific">Sphingomonas abaci</name>
    <dbReference type="NCBI Taxonomy" id="237611"/>
    <lineage>
        <taxon>Bacteria</taxon>
        <taxon>Pseudomonadati</taxon>
        <taxon>Pseudomonadota</taxon>
        <taxon>Alphaproteobacteria</taxon>
        <taxon>Sphingomonadales</taxon>
        <taxon>Sphingomonadaceae</taxon>
        <taxon>Sphingomonas</taxon>
    </lineage>
</organism>
<accession>A0A7W7EZC2</accession>
<dbReference type="Proteomes" id="UP000574769">
    <property type="component" value="Unassembled WGS sequence"/>
</dbReference>
<reference evidence="1 2" key="1">
    <citation type="submission" date="2020-08" db="EMBL/GenBank/DDBJ databases">
        <title>Genomic Encyclopedia of Type Strains, Phase IV (KMG-IV): sequencing the most valuable type-strain genomes for metagenomic binning, comparative biology and taxonomic classification.</title>
        <authorList>
            <person name="Goeker M."/>
        </authorList>
    </citation>
    <scope>NUCLEOTIDE SEQUENCE [LARGE SCALE GENOMIC DNA]</scope>
    <source>
        <strain evidence="1 2">DSM 15867</strain>
    </source>
</reference>
<evidence type="ECO:0000313" key="2">
    <source>
        <dbReference type="Proteomes" id="UP000574769"/>
    </source>
</evidence>
<sequence length="61" mass="6597">MMIVNAEGEDTGSERAEIHFLSALVDELMRKLLAAGVMTQAELNEVEAAAVKRVGGIPRAW</sequence>
<protein>
    <submittedName>
        <fullName evidence="1">Uncharacterized protein</fullName>
    </submittedName>
</protein>